<protein>
    <recommendedName>
        <fullName evidence="11">Major facilitator superfamily (MFS) profile domain-containing protein</fullName>
    </recommendedName>
</protein>
<evidence type="ECO:0000256" key="8">
    <source>
        <dbReference type="SAM" id="MobiDB-lite"/>
    </source>
</evidence>
<feature type="transmembrane region" description="Helical" evidence="9">
    <location>
        <begin position="91"/>
        <end position="110"/>
    </location>
</feature>
<reference evidence="10" key="1">
    <citation type="submission" date="2021-01" db="EMBL/GenBank/DDBJ databases">
        <authorList>
            <person name="Corre E."/>
            <person name="Pelletier E."/>
            <person name="Niang G."/>
            <person name="Scheremetjew M."/>
            <person name="Finn R."/>
            <person name="Kale V."/>
            <person name="Holt S."/>
            <person name="Cochrane G."/>
            <person name="Meng A."/>
            <person name="Brown T."/>
            <person name="Cohen L."/>
        </authorList>
    </citation>
    <scope>NUCLEOTIDE SEQUENCE</scope>
    <source>
        <strain evidence="10">CCCM811</strain>
    </source>
</reference>
<feature type="transmembrane region" description="Helical" evidence="9">
    <location>
        <begin position="34"/>
        <end position="59"/>
    </location>
</feature>
<dbReference type="AlphaFoldDB" id="A0A7S4DVN5"/>
<evidence type="ECO:0000256" key="2">
    <source>
        <dbReference type="ARBA" id="ARBA00006595"/>
    </source>
</evidence>
<dbReference type="SUPFAM" id="SSF103473">
    <property type="entry name" value="MFS general substrate transporter"/>
    <property type="match status" value="1"/>
</dbReference>
<dbReference type="EMBL" id="HBIV01034845">
    <property type="protein sequence ID" value="CAE0673180.1"/>
    <property type="molecule type" value="Transcribed_RNA"/>
</dbReference>
<evidence type="ECO:0000256" key="6">
    <source>
        <dbReference type="ARBA" id="ARBA00022989"/>
    </source>
</evidence>
<feature type="transmembrane region" description="Helical" evidence="9">
    <location>
        <begin position="199"/>
        <end position="220"/>
    </location>
</feature>
<keyword evidence="6 9" id="KW-1133">Transmembrane helix</keyword>
<evidence type="ECO:0000256" key="5">
    <source>
        <dbReference type="ARBA" id="ARBA00022970"/>
    </source>
</evidence>
<sequence length="293" mass="32314">MLEDKDGEYPKQPRAYDDLDSPGMPREDPCRATVIFSLVCLASILASGGLIIGVGPFIYRMVEDGYFSDRCDEGDDGCAAQYDAMTPIFDGGFQIMTWLSCVAGILLRAWGPRINATLGLALLTAGCRLIATATTEDGAGWWMFGYGIIGGGGNFLYISSFHFVYLFANPGVPIGILGGIFSVSGMMFMFLNIPGVTISSFFTGYFYLALILTVLVAIFFPDRPIRPRHIYKVTRPTLKYVDFTSTCKSLCRGDVLAAVKESRSNTREMSAKSPRNIREISEKFLRNIPRRTD</sequence>
<dbReference type="InterPro" id="IPR052599">
    <property type="entry name" value="SLC43A_AATransporter"/>
</dbReference>
<evidence type="ECO:0000256" key="9">
    <source>
        <dbReference type="SAM" id="Phobius"/>
    </source>
</evidence>
<dbReference type="PANTHER" id="PTHR20772:SF2">
    <property type="entry name" value="PROTEIN FMP42"/>
    <property type="match status" value="1"/>
</dbReference>
<dbReference type="InterPro" id="IPR036259">
    <property type="entry name" value="MFS_trans_sf"/>
</dbReference>
<proteinExistence type="inferred from homology"/>
<evidence type="ECO:0000313" key="10">
    <source>
        <dbReference type="EMBL" id="CAE0673180.1"/>
    </source>
</evidence>
<feature type="transmembrane region" description="Helical" evidence="9">
    <location>
        <begin position="117"/>
        <end position="135"/>
    </location>
</feature>
<evidence type="ECO:0000256" key="7">
    <source>
        <dbReference type="ARBA" id="ARBA00023136"/>
    </source>
</evidence>
<evidence type="ECO:0000256" key="3">
    <source>
        <dbReference type="ARBA" id="ARBA00022448"/>
    </source>
</evidence>
<feature type="transmembrane region" description="Helical" evidence="9">
    <location>
        <begin position="141"/>
        <end position="167"/>
    </location>
</feature>
<organism evidence="10">
    <name type="scientific">Lotharella globosa</name>
    <dbReference type="NCBI Taxonomy" id="91324"/>
    <lineage>
        <taxon>Eukaryota</taxon>
        <taxon>Sar</taxon>
        <taxon>Rhizaria</taxon>
        <taxon>Cercozoa</taxon>
        <taxon>Chlorarachniophyceae</taxon>
        <taxon>Lotharella</taxon>
    </lineage>
</organism>
<evidence type="ECO:0000256" key="1">
    <source>
        <dbReference type="ARBA" id="ARBA00004141"/>
    </source>
</evidence>
<keyword evidence="3" id="KW-0813">Transport</keyword>
<dbReference type="GO" id="GO:0006865">
    <property type="term" value="P:amino acid transport"/>
    <property type="evidence" value="ECO:0007669"/>
    <property type="project" value="UniProtKB-KW"/>
</dbReference>
<comment type="subcellular location">
    <subcellularLocation>
        <location evidence="1">Membrane</location>
        <topology evidence="1">Multi-pass membrane protein</topology>
    </subcellularLocation>
</comment>
<comment type="similarity">
    <text evidence="2">Belongs to the SLC43A transporter (TC 2.A.1.44) family.</text>
</comment>
<evidence type="ECO:0000256" key="4">
    <source>
        <dbReference type="ARBA" id="ARBA00022692"/>
    </source>
</evidence>
<feature type="transmembrane region" description="Helical" evidence="9">
    <location>
        <begin position="174"/>
        <end position="193"/>
    </location>
</feature>
<keyword evidence="4 9" id="KW-0812">Transmembrane</keyword>
<keyword evidence="7 9" id="KW-0472">Membrane</keyword>
<accession>A0A7S4DVN5</accession>
<feature type="region of interest" description="Disordered" evidence="8">
    <location>
        <begin position="1"/>
        <end position="24"/>
    </location>
</feature>
<gene>
    <name evidence="10" type="ORF">LGLO00237_LOCUS24856</name>
</gene>
<evidence type="ECO:0008006" key="11">
    <source>
        <dbReference type="Google" id="ProtNLM"/>
    </source>
</evidence>
<feature type="compositionally biased region" description="Basic and acidic residues" evidence="8">
    <location>
        <begin position="7"/>
        <end position="17"/>
    </location>
</feature>
<dbReference type="GO" id="GO:0016020">
    <property type="term" value="C:membrane"/>
    <property type="evidence" value="ECO:0007669"/>
    <property type="project" value="UniProtKB-SubCell"/>
</dbReference>
<name>A0A7S4DVN5_9EUKA</name>
<keyword evidence="5" id="KW-0029">Amino-acid transport</keyword>
<dbReference type="PANTHER" id="PTHR20772">
    <property type="entry name" value="PROTEIN FMP42"/>
    <property type="match status" value="1"/>
</dbReference>